<comment type="subcellular location">
    <subcellularLocation>
        <location evidence="1">Membrane</location>
        <topology evidence="1">Multi-pass membrane protein</topology>
    </subcellularLocation>
</comment>
<evidence type="ECO:0000313" key="7">
    <source>
        <dbReference type="Proteomes" id="UP000076580"/>
    </source>
</evidence>
<comment type="caution">
    <text evidence="6">The sequence shown here is derived from an EMBL/GenBank/DDBJ whole genome shotgun (WGS) entry which is preliminary data.</text>
</comment>
<protein>
    <submittedName>
        <fullName evidence="6">PQ loop repeat protein</fullName>
    </submittedName>
</protein>
<accession>A0A151GIW1</accession>
<keyword evidence="7" id="KW-1185">Reference proteome</keyword>
<dbReference type="Proteomes" id="UP000076580">
    <property type="component" value="Chromosome 02"/>
</dbReference>
<organism evidence="6 7">
    <name type="scientific">Drechmeria coniospora</name>
    <name type="common">Nematophagous fungus</name>
    <name type="synonym">Meria coniospora</name>
    <dbReference type="NCBI Taxonomy" id="98403"/>
    <lineage>
        <taxon>Eukaryota</taxon>
        <taxon>Fungi</taxon>
        <taxon>Dikarya</taxon>
        <taxon>Ascomycota</taxon>
        <taxon>Pezizomycotina</taxon>
        <taxon>Sordariomycetes</taxon>
        <taxon>Hypocreomycetidae</taxon>
        <taxon>Hypocreales</taxon>
        <taxon>Ophiocordycipitaceae</taxon>
        <taxon>Drechmeria</taxon>
    </lineage>
</organism>
<keyword evidence="4 5" id="KW-0472">Membrane</keyword>
<gene>
    <name evidence="6" type="ORF">DCS_04044</name>
</gene>
<keyword evidence="2 5" id="KW-0812">Transmembrane</keyword>
<feature type="transmembrane region" description="Helical" evidence="5">
    <location>
        <begin position="162"/>
        <end position="182"/>
    </location>
</feature>
<dbReference type="RefSeq" id="XP_040656389.1">
    <property type="nucleotide sequence ID" value="XM_040801356.1"/>
</dbReference>
<dbReference type="EMBL" id="LAYC01000002">
    <property type="protein sequence ID" value="KYK57037.1"/>
    <property type="molecule type" value="Genomic_DNA"/>
</dbReference>
<feature type="transmembrane region" description="Helical" evidence="5">
    <location>
        <begin position="96"/>
        <end position="118"/>
    </location>
</feature>
<feature type="transmembrane region" description="Helical" evidence="5">
    <location>
        <begin position="42"/>
        <end position="59"/>
    </location>
</feature>
<dbReference type="SMART" id="SM00679">
    <property type="entry name" value="CTNS"/>
    <property type="match status" value="2"/>
</dbReference>
<dbReference type="InterPro" id="IPR051415">
    <property type="entry name" value="LAAT-1"/>
</dbReference>
<evidence type="ECO:0000256" key="1">
    <source>
        <dbReference type="ARBA" id="ARBA00004141"/>
    </source>
</evidence>
<keyword evidence="3 5" id="KW-1133">Transmembrane helix</keyword>
<evidence type="ECO:0000256" key="4">
    <source>
        <dbReference type="ARBA" id="ARBA00023136"/>
    </source>
</evidence>
<dbReference type="AlphaFoldDB" id="A0A151GIW1"/>
<proteinExistence type="predicted"/>
<feature type="transmembrane region" description="Helical" evidence="5">
    <location>
        <begin position="130"/>
        <end position="150"/>
    </location>
</feature>
<sequence length="295" mass="32868">MDLPVAANILGILGAVCWSVQLIPQIVVNYRRHHAVGLQPSMMMLWACAGVPLGVYNIVEEFNIALRIQPQILTFLSLATWMQCRHYQRGWSVARSLLAVAPIVLAMGAIQASLIMGLRILKTRAVNWPLTFMAVLSALLLALGVLRHYWDIYLHRTVRGVSFVFVAIDAAGDLFSLVSIFFQPQLDVLGMAVYGTELVLWLGVFACGAWYSLLPWLRETWFSWHQHVQDRRSDDDSAQPGPEVEVAPTVIAMHDMPSTTSVFRTASASAESLRPRIITRRGVNGQDEAQRSTEA</sequence>
<dbReference type="GeneID" id="63716687"/>
<dbReference type="InParanoid" id="A0A151GIW1"/>
<reference evidence="6 7" key="1">
    <citation type="journal article" date="2016" name="Sci. Rep.">
        <title>Insights into Adaptations to a Near-Obligate Nematode Endoparasitic Lifestyle from the Finished Genome of Drechmeria coniospora.</title>
        <authorList>
            <person name="Zhang L."/>
            <person name="Zhou Z."/>
            <person name="Guo Q."/>
            <person name="Fokkens L."/>
            <person name="Miskei M."/>
            <person name="Pocsi I."/>
            <person name="Zhang W."/>
            <person name="Chen M."/>
            <person name="Wang L."/>
            <person name="Sun Y."/>
            <person name="Donzelli B.G."/>
            <person name="Gibson D.M."/>
            <person name="Nelson D.R."/>
            <person name="Luo J.G."/>
            <person name="Rep M."/>
            <person name="Liu H."/>
            <person name="Yang S."/>
            <person name="Wang J."/>
            <person name="Krasnoff S.B."/>
            <person name="Xu Y."/>
            <person name="Molnar I."/>
            <person name="Lin M."/>
        </authorList>
    </citation>
    <scope>NUCLEOTIDE SEQUENCE [LARGE SCALE GENOMIC DNA]</scope>
    <source>
        <strain evidence="6 7">ARSEF 6962</strain>
    </source>
</reference>
<dbReference type="PANTHER" id="PTHR16201">
    <property type="entry name" value="SEVEN TRANSMEMBRANE PROTEIN 1-RELATED"/>
    <property type="match status" value="1"/>
</dbReference>
<feature type="transmembrane region" description="Helical" evidence="5">
    <location>
        <begin position="6"/>
        <end position="30"/>
    </location>
</feature>
<dbReference type="InterPro" id="IPR006603">
    <property type="entry name" value="PQ-loop_rpt"/>
</dbReference>
<dbReference type="GO" id="GO:0016020">
    <property type="term" value="C:membrane"/>
    <property type="evidence" value="ECO:0007669"/>
    <property type="project" value="UniProtKB-SubCell"/>
</dbReference>
<evidence type="ECO:0000256" key="5">
    <source>
        <dbReference type="SAM" id="Phobius"/>
    </source>
</evidence>
<feature type="transmembrane region" description="Helical" evidence="5">
    <location>
        <begin position="198"/>
        <end position="217"/>
    </location>
</feature>
<evidence type="ECO:0000313" key="6">
    <source>
        <dbReference type="EMBL" id="KYK57037.1"/>
    </source>
</evidence>
<name>A0A151GIW1_DRECN</name>
<evidence type="ECO:0000256" key="3">
    <source>
        <dbReference type="ARBA" id="ARBA00022989"/>
    </source>
</evidence>
<dbReference type="PANTHER" id="PTHR16201:SF37">
    <property type="entry name" value="PQ-LOOP REPEAT-CONTAINING PROTEIN"/>
    <property type="match status" value="1"/>
</dbReference>
<evidence type="ECO:0000256" key="2">
    <source>
        <dbReference type="ARBA" id="ARBA00022692"/>
    </source>
</evidence>
<dbReference type="Gene3D" id="1.20.1280.290">
    <property type="match status" value="1"/>
</dbReference>
<dbReference type="Pfam" id="PF04193">
    <property type="entry name" value="PQ-loop"/>
    <property type="match status" value="2"/>
</dbReference>